<dbReference type="NCBIfam" id="NF038128">
    <property type="entry name" value="choice_anch_J"/>
    <property type="match status" value="1"/>
</dbReference>
<dbReference type="InterPro" id="IPR050991">
    <property type="entry name" value="ECM_Regulatory_Proteins"/>
</dbReference>
<dbReference type="SUPFAM" id="SSF49899">
    <property type="entry name" value="Concanavalin A-like lectins/glucanases"/>
    <property type="match status" value="1"/>
</dbReference>
<feature type="domain" description="Fibronectin type-III" evidence="4">
    <location>
        <begin position="2456"/>
        <end position="2541"/>
    </location>
</feature>
<dbReference type="PROSITE" id="PS50853">
    <property type="entry name" value="FN3"/>
    <property type="match status" value="6"/>
</dbReference>
<evidence type="ECO:0000259" key="3">
    <source>
        <dbReference type="PROSITE" id="PS50060"/>
    </source>
</evidence>
<evidence type="ECO:0000256" key="1">
    <source>
        <dbReference type="ARBA" id="ARBA00022737"/>
    </source>
</evidence>
<dbReference type="InterPro" id="IPR026444">
    <property type="entry name" value="Secre_tail"/>
</dbReference>
<sequence length="3644" mass="396602">MRKLLRYFWRTAFVVALSFCTSGVFASVYLNETFDEVANGIPEGWSSSGDISQDMRFAAYQNGYSGRCLRFTSSEYALGTTGSSAGKSEILMSPSVSVSGNVTISFWYRNQNAGEFAAYVSRDNGATYENNVLLSPTTEGSNWTYGEYAVMCIPGDQVRVVFEATSNGSSSTSGGAYIYLDEVKIEDVPTCAKPVGLTIYEARPTEATFMWSILANAGTAPSEYQLELWKDGLKVRTETATDNIYTMSSLTPGTTYTLLVKGDCNYAYQLTSPSASITFTTPCSAVTLPYIEDFNDQRSGLLPCWTVGGTHASLPALQTTYKNGDSGAAMRVLSTQDYNAYAVSPTLHATQLENLVVTFTAFALEHSQDVEVGIMTNPYDFSTYAPIGTVDLTANEWNEYSFSSAVLADYGFTGENDFYVVFNAEAGKDREYYIDDLSVAVPDACPRPTDFKVTGVTSSSITVSWTETATPNSRSLSYEVEGEEGEATVVTVTQNPFTLTGLQPSTTYKLFLTLSCAEGESLPSSTLTVSTPCEPTELGEAYVPAISNSLPECWTAVLSSVDRSSGATYPNASGSNINMQKDNLLAVCGFGEPAKNLRLFFTGTYTPLSSSTSTIMTLEVGIMSDINNPDSFEPVHVLTLEASKSTGSGMSTVPTDFELLMSAPPVDGEYIAFRSSDACTISNVKIDRIPECISPVNLRMVEYGTNYVEYAWDARGGVTSYKVKINGEDKGTVNATFYRMEGLTPGTAYSHAVEIIAMCNNEEGESREGSFSFTTYCDPQTITTENPYEVSISGVVYPDCWEVLNENPVDIYSGSYFLHSESGVQMIALPGFTNSLGDLRLTLTIQMPSGYLLVGYVTELGNPDSFVEVQRIEGGFWDNTTYTIAYPACPEGSYMALAADDESEATAQITVVEVKVDLKPNCTSSVKITNHEATTTTIGVTLGSTQGETSWDVVIVPSGQSVSFGTVQTITTTTPSFTGLTSGMTYDIYVRPNCGEGSISDWAGPYTASTLCETKSLPYLMDFSTGMLGCYTTSGDIQWEVNDTWGSMAANLSSMTANRTAVLVSEAVNVPEDGTVATLFFDMYRGESMVATDDWGSTTANTNYMRVWVNTTPSLDNATLLRTINNSHQASPAVVEPGMYTYNVNLPIGGVVYVIFEQVMNNSDVGLGECLVENPWWGCEEYAPAQVATIDNIRIEEATGCFTPFVTNVQPSVTSAEIYAKGSSTATQYKFTIGEETRTSETNTIVWDGLTADTEYAVTVSTVCGEEESEVSSSYTFRTRCSALAEANYSDGFEDGLTQLQCWTSTGTLQTVSTAYEGSAALKLDSACTYLLPEMEIEDITTLELSFMAYGMNLTNQMTIGVATDANDIVGTFSSANTVVVKDKNMWREIVVTFENVDEARKGANFIAINMPAGQNVLIDNIRVREKPACPKVTNMNVVVYGDELEVTWESLAQQTEFLLTRNGEKVQSVIVDNDAESDTQSTTLSWVEQNTAGYVLKARSVCGSDSSEWTVDYTFRTPCNRVETLPYTQNFENLGLIEESFTVFPDCWTKVVMNEWSGTGNMLPGLSYNDGYTIGKVALWMWDECVVALPEMKEPIGNLTLTFKVYCVGQEGEELEVGVLESLDQPDAFVLVRSIPKVAGEFMEFEVNFTGYSGRYIALRTHDGDDYRLDDFKVSLTPNCLRPTGVTVTSVAETTANLSIVDPSDNTSWEVVMVPTGVDVSEGTVQTFPSRTGEYTGLQGSKIYDIYVRGCKGDDKSEWMVQLAACRTDCASGSITLPFTESFEDVQMTNLESMYISECWTLKQIVQGEQGTGTDYGDKAWSLGTAHVHGGTVAATLLKGRNGARTLLISPKLNVPEANVYEVVFWIYRQAGTTKDLEGVRVWTNYQQDTLGGQMLAYIPHYGGVQNEDAVNTVSEEGWYEYSVVIPQADNALYVIFEGISQGGADIYMDDIEIRAIPSCRKPERVLVEETAPTSVTITIDDPIGTSWDVAVMKRDSLMEDGFQPVVMPTVTEKTATISGLQAATDYDLYVRTNCGDETSEWTSLLQFSTTCVATTVTADAPYSDNFDAYEAGEMPSCWSSPMYNNLGLVVYPMVERGPMSYYYWGSRTCLTLNNCIAVLPEFTNNVRDLVISFDYAGYGIIELGVMTDPLDMNSFVSLYELDAEANTTVQFRAEAEVEKLNFLQYEGTEAHYIAFRVQESNSLLIDDVVVALYSNCEAPQSVVVKDITSESATIEIADTRTSFDYAVVEAGKSVTVEDIVAATESSLTYALSGLSGSTTYDVYVRAYCDGQPGYWSDPVSFTTLCGVETVTEDDPYIVFETLTETDNCYTVLSGSLRNYGANYGNYVEASTVLLLPEFTNDLSELEVYVETGSSANFKMEAGFLTDPSDTSTFVVGGDLVLADRNSSGTVSVGTLQATSNMAVRIVGADSYNMGRYSSAYVKKIQVQMKPGFFLPKNLSVSDLTDNSATVTAEIGRETTECKWLVNDVEQANTTTDGVLQLTGLTEQTEYTVKVQATDGSGTWTEWSEPLVFVTACAPKALPYTEGFSGEELTACWESSEDVSQAADTITMPEGSYIIVPQVDADLNATQIEVRYESGNAQLTIGTIAGSVDSFEPLQNLDAASNEALVSLQNAPEGHTNIVLMATSGMVKVDEVTVASLGDACFAPTNITLESFSNTSANFTWKAGKDETAWNVTCTVNGVAGEPELVEETPAYELTGLTPGTEQEVKISITSACDESTASAVSEASFSFTTECDLLTITEDASYVADFSAGMPECWADVVPGTNITGGNLSMTGNGEAYIVALPGFTNDLSGLTVMLTAGPGGSENESLDLGYITNVSDPTSFVTIQTLDLGAMESTVKSFELALTDVEASGRLALRSNPNYSLYVYALEVAITPSVERPDARVVATTNSFEVTVTAGQEATAAEVIVVESGADRSTGEVQNVTLQGGVGSIVVNGLEQSVAYDIYVRVSAPSKSLWLELTKSTLCYEGALPYSENFDSFMSGVSTDYEESYNPYPVAPSNPSYPDCWTFLNADDYGQKLVFLADIDGESYDGVSLYFDQAWMGDIYAVLPAVGIEAKDLRLSLQYRMWGENGTMSIGVMSDPNDADTFVEIAKMVNQQTYTEASVSFENAPEGYDYIAIKHPNRGNGRLWIDDVRISCVQNPETVTATICSGEEYVHAGIVIPSEQLVPGLNEFDYVVSSTTDGCDKQYHFQITVNEAAETIMISDVVCLNDEPYVNDEYDFTIADPKTMKYYLELPAEDGDCPQLVCLDLTVENPMSIHTVTICDTELPYEFEVNGETEEITEAGVYQFLVPLASGCDSIVRLDLTVNSNVKDVYRTICEGDSVLFNGKQYYAAGDYTAELGTVGECGPETEILHLTVLPLEISIDTTICPNGRPSDGIQFGTTFITEPGDYTRQYFNSLGCEVTEYLHVGYEILNKIQPETVEVCYGEYYDGYQHTDGLFYGTIESVTKDTMIATIIGATNDYCGDSLYLSVRPIIIPETTRDTVVMEDELPFQFGGVTVSGAGTFTGVFESVQGCDSIVHLNVQIQTGLQMVHAGDLILKPNPVQRNHEITVDYQFTAQEREGMRIEVTNSLGQIISIQTQIAEQVTVNPIPVPGFYTVRIVTGDNKYYTAKVLVK</sequence>
<dbReference type="PROSITE" id="PS50060">
    <property type="entry name" value="MAM_2"/>
    <property type="match status" value="1"/>
</dbReference>
<feature type="domain" description="Fibronectin type-III" evidence="4">
    <location>
        <begin position="2668"/>
        <end position="2758"/>
    </location>
</feature>
<proteinExistence type="predicted"/>
<dbReference type="EMBL" id="JADIMG010000079">
    <property type="protein sequence ID" value="MBO8460347.1"/>
    <property type="molecule type" value="Genomic_DNA"/>
</dbReference>
<dbReference type="InterPro" id="IPR036116">
    <property type="entry name" value="FN3_sf"/>
</dbReference>
<dbReference type="SUPFAM" id="SSF49265">
    <property type="entry name" value="Fibronectin type III"/>
    <property type="match status" value="5"/>
</dbReference>
<feature type="signal peptide" evidence="2">
    <location>
        <begin position="1"/>
        <end position="26"/>
    </location>
</feature>
<dbReference type="NCBIfam" id="TIGR04183">
    <property type="entry name" value="Por_Secre_tail"/>
    <property type="match status" value="1"/>
</dbReference>
<evidence type="ECO:0000256" key="2">
    <source>
        <dbReference type="SAM" id="SignalP"/>
    </source>
</evidence>
<evidence type="ECO:0000313" key="6">
    <source>
        <dbReference type="Proteomes" id="UP000823641"/>
    </source>
</evidence>
<evidence type="ECO:0000313" key="5">
    <source>
        <dbReference type="EMBL" id="MBO8460347.1"/>
    </source>
</evidence>
<dbReference type="CDD" id="cd00063">
    <property type="entry name" value="FN3"/>
    <property type="match status" value="5"/>
</dbReference>
<dbReference type="SMART" id="SM00060">
    <property type="entry name" value="FN3"/>
    <property type="match status" value="8"/>
</dbReference>
<dbReference type="PANTHER" id="PTHR46708">
    <property type="entry name" value="TENASCIN"/>
    <property type="match status" value="1"/>
</dbReference>
<keyword evidence="1" id="KW-0677">Repeat</keyword>
<dbReference type="Proteomes" id="UP000823641">
    <property type="component" value="Unassembled WGS sequence"/>
</dbReference>
<dbReference type="InterPro" id="IPR013783">
    <property type="entry name" value="Ig-like_fold"/>
</dbReference>
<dbReference type="GO" id="GO:0004553">
    <property type="term" value="F:hydrolase activity, hydrolyzing O-glycosyl compounds"/>
    <property type="evidence" value="ECO:0007669"/>
    <property type="project" value="UniProtKB-ARBA"/>
</dbReference>
<comment type="caution">
    <text evidence="5">The sequence shown here is derived from an EMBL/GenBank/DDBJ whole genome shotgun (WGS) entry which is preliminary data.</text>
</comment>
<feature type="domain" description="Fibronectin type-III" evidence="4">
    <location>
        <begin position="2220"/>
        <end position="2308"/>
    </location>
</feature>
<feature type="domain" description="Fibronectin type-III" evidence="4">
    <location>
        <begin position="193"/>
        <end position="284"/>
    </location>
</feature>
<feature type="domain" description="Fibronectin type-III" evidence="4">
    <location>
        <begin position="1963"/>
        <end position="2055"/>
    </location>
</feature>
<accession>A0A9D9HUX4</accession>
<feature type="chain" id="PRO_5039172485" evidence="2">
    <location>
        <begin position="27"/>
        <end position="3644"/>
    </location>
</feature>
<name>A0A9D9HUX4_9BACT</name>
<dbReference type="Gene3D" id="2.60.120.260">
    <property type="entry name" value="Galactose-binding domain-like"/>
    <property type="match status" value="2"/>
</dbReference>
<dbReference type="InterPro" id="IPR000998">
    <property type="entry name" value="MAM_dom"/>
</dbReference>
<dbReference type="GO" id="GO:0005975">
    <property type="term" value="P:carbohydrate metabolic process"/>
    <property type="evidence" value="ECO:0007669"/>
    <property type="project" value="UniProtKB-ARBA"/>
</dbReference>
<organism evidence="5 6">
    <name type="scientific">Candidatus Gallipaludibacter merdavium</name>
    <dbReference type="NCBI Taxonomy" id="2840839"/>
    <lineage>
        <taxon>Bacteria</taxon>
        <taxon>Pseudomonadati</taxon>
        <taxon>Bacteroidota</taxon>
        <taxon>Bacteroidia</taxon>
        <taxon>Bacteroidales</taxon>
        <taxon>Candidatus Gallipaludibacter</taxon>
    </lineage>
</organism>
<protein>
    <submittedName>
        <fullName evidence="5">Fibronectin type III domain-containing protein</fullName>
    </submittedName>
</protein>
<reference evidence="5" key="2">
    <citation type="journal article" date="2021" name="PeerJ">
        <title>Extensive microbial diversity within the chicken gut microbiome revealed by metagenomics and culture.</title>
        <authorList>
            <person name="Gilroy R."/>
            <person name="Ravi A."/>
            <person name="Getino M."/>
            <person name="Pursley I."/>
            <person name="Horton D.L."/>
            <person name="Alikhan N.F."/>
            <person name="Baker D."/>
            <person name="Gharbi K."/>
            <person name="Hall N."/>
            <person name="Watson M."/>
            <person name="Adriaenssens E.M."/>
            <person name="Foster-Nyarko E."/>
            <person name="Jarju S."/>
            <person name="Secka A."/>
            <person name="Antonio M."/>
            <person name="Oren A."/>
            <person name="Chaudhuri R.R."/>
            <person name="La Ragione R."/>
            <person name="Hildebrand F."/>
            <person name="Pallen M.J."/>
        </authorList>
    </citation>
    <scope>NUCLEOTIDE SEQUENCE</scope>
    <source>
        <strain evidence="5">G3-3990</strain>
    </source>
</reference>
<reference evidence="5" key="1">
    <citation type="submission" date="2020-10" db="EMBL/GenBank/DDBJ databases">
        <authorList>
            <person name="Gilroy R."/>
        </authorList>
    </citation>
    <scope>NUCLEOTIDE SEQUENCE</scope>
    <source>
        <strain evidence="5">G3-3990</strain>
    </source>
</reference>
<feature type="domain" description="MAM" evidence="3">
    <location>
        <begin position="54"/>
        <end position="193"/>
    </location>
</feature>
<gene>
    <name evidence="5" type="ORF">IAA73_08460</name>
</gene>
<dbReference type="InterPro" id="IPR003961">
    <property type="entry name" value="FN3_dom"/>
</dbReference>
<feature type="domain" description="Fibronectin type-III" evidence="4">
    <location>
        <begin position="447"/>
        <end position="534"/>
    </location>
</feature>
<keyword evidence="2" id="KW-0732">Signal</keyword>
<dbReference type="Pfam" id="PF00041">
    <property type="entry name" value="fn3"/>
    <property type="match status" value="1"/>
</dbReference>
<dbReference type="GO" id="GO:0016020">
    <property type="term" value="C:membrane"/>
    <property type="evidence" value="ECO:0007669"/>
    <property type="project" value="InterPro"/>
</dbReference>
<dbReference type="InterPro" id="IPR013320">
    <property type="entry name" value="ConA-like_dom_sf"/>
</dbReference>
<dbReference type="PANTHER" id="PTHR46708:SF2">
    <property type="entry name" value="FIBRONECTIN TYPE-III DOMAIN-CONTAINING PROTEIN"/>
    <property type="match status" value="1"/>
</dbReference>
<dbReference type="Gene3D" id="2.60.40.10">
    <property type="entry name" value="Immunoglobulins"/>
    <property type="match status" value="7"/>
</dbReference>
<dbReference type="Gene3D" id="2.60.120.200">
    <property type="match status" value="3"/>
</dbReference>
<evidence type="ECO:0000259" key="4">
    <source>
        <dbReference type="PROSITE" id="PS50853"/>
    </source>
</evidence>